<reference evidence="4" key="1">
    <citation type="submission" date="2020-08" db="EMBL/GenBank/DDBJ databases">
        <title>Sequencing the genomes of 1000 actinobacteria strains.</title>
        <authorList>
            <person name="Klenk H.-P."/>
        </authorList>
    </citation>
    <scope>NUCLEOTIDE SEQUENCE</scope>
    <source>
        <strain evidence="4">DSM 10695</strain>
    </source>
</reference>
<dbReference type="InterPro" id="IPR050135">
    <property type="entry name" value="dGTPase-like"/>
</dbReference>
<evidence type="ECO:0000256" key="2">
    <source>
        <dbReference type="HAMAP-Rule" id="MF_01212"/>
    </source>
</evidence>
<comment type="caution">
    <text evidence="4">The sequence shown here is derived from an EMBL/GenBank/DDBJ whole genome shotgun (WGS) entry which is preliminary data.</text>
</comment>
<dbReference type="InterPro" id="IPR026875">
    <property type="entry name" value="PHydrolase_assoc_dom"/>
</dbReference>
<evidence type="ECO:0000256" key="1">
    <source>
        <dbReference type="ARBA" id="ARBA00022801"/>
    </source>
</evidence>
<dbReference type="PROSITE" id="PS51831">
    <property type="entry name" value="HD"/>
    <property type="match status" value="1"/>
</dbReference>
<accession>A0A923E1T2</accession>
<dbReference type="GO" id="GO:0008832">
    <property type="term" value="F:dGTPase activity"/>
    <property type="evidence" value="ECO:0007669"/>
    <property type="project" value="TreeGrafter"/>
</dbReference>
<dbReference type="CDD" id="cd00077">
    <property type="entry name" value="HDc"/>
    <property type="match status" value="1"/>
</dbReference>
<dbReference type="Pfam" id="PF01966">
    <property type="entry name" value="HD"/>
    <property type="match status" value="1"/>
</dbReference>
<dbReference type="PANTHER" id="PTHR11373">
    <property type="entry name" value="DEOXYNUCLEOSIDE TRIPHOSPHATE TRIPHOSPHOHYDROLASE"/>
    <property type="match status" value="1"/>
</dbReference>
<name>A0A923E1T2_9ACTO</name>
<evidence type="ECO:0000259" key="3">
    <source>
        <dbReference type="PROSITE" id="PS51831"/>
    </source>
</evidence>
<evidence type="ECO:0000313" key="4">
    <source>
        <dbReference type="EMBL" id="MBB6334391.1"/>
    </source>
</evidence>
<sequence length="431" mass="46272">MSSPKRPLIETGLVPVYSEADQSRRVAESAKSAMRTAFERDRARILHSSGLRRLGEKTQVLGPASNDFVRTRLTHSLEVAQVGRELGKELGANPDVVDAACLSHDLGHPPFGHNGERVLDDLAADCGGFEGNAQTLRLVTRLEPKVVGEGGEAAGLNLTRATLDAICKYPWAKGEGPDPVKSSRKYSVYGDDLGVFAWMREGAPAGRRCLEAQIMDLSDDIAYSVHDVEDAVATGKCPVGSLADDALLSEVIDSTIAWYGPGVARADLESAIERLLGLDAWVREFDGTYAALAALKDLTSELIGRFCAAAVSATRVEFGPGALGRYRADLVVPPSTRAEIQVLKGLAVHFVMSPRESEPVYYQQRTLLADLVDALMEAGPAALEPMFAAAWRSAEGEGGRLRAVIDQVASLTDASASKWHARWCGMLSTQL</sequence>
<dbReference type="InterPro" id="IPR023023">
    <property type="entry name" value="dNTPase_2"/>
</dbReference>
<organism evidence="4 5">
    <name type="scientific">Schaalia hyovaginalis</name>
    <dbReference type="NCBI Taxonomy" id="29316"/>
    <lineage>
        <taxon>Bacteria</taxon>
        <taxon>Bacillati</taxon>
        <taxon>Actinomycetota</taxon>
        <taxon>Actinomycetes</taxon>
        <taxon>Actinomycetales</taxon>
        <taxon>Actinomycetaceae</taxon>
        <taxon>Schaalia</taxon>
    </lineage>
</organism>
<dbReference type="SUPFAM" id="SSF109604">
    <property type="entry name" value="HD-domain/PDEase-like"/>
    <property type="match status" value="1"/>
</dbReference>
<keyword evidence="1 2" id="KW-0378">Hydrolase</keyword>
<dbReference type="PANTHER" id="PTHR11373:SF32">
    <property type="entry name" value="DEOXYGUANOSINETRIPHOSPHATE TRIPHOSPHOHYDROLASE"/>
    <property type="match status" value="1"/>
</dbReference>
<protein>
    <recommendedName>
        <fullName evidence="2">Deoxyguanosinetriphosphate triphosphohydrolase-like protein</fullName>
    </recommendedName>
</protein>
<dbReference type="HAMAP" id="MF_01212">
    <property type="entry name" value="dGTPase_type2"/>
    <property type="match status" value="1"/>
</dbReference>
<dbReference type="Pfam" id="PF13286">
    <property type="entry name" value="HD_assoc"/>
    <property type="match status" value="1"/>
</dbReference>
<dbReference type="Proteomes" id="UP000617426">
    <property type="component" value="Unassembled WGS sequence"/>
</dbReference>
<feature type="domain" description="HD" evidence="3">
    <location>
        <begin position="72"/>
        <end position="224"/>
    </location>
</feature>
<dbReference type="GO" id="GO:0006203">
    <property type="term" value="P:dGTP catabolic process"/>
    <property type="evidence" value="ECO:0007669"/>
    <property type="project" value="TreeGrafter"/>
</dbReference>
<dbReference type="NCBIfam" id="NF002829">
    <property type="entry name" value="PRK03007.1"/>
    <property type="match status" value="1"/>
</dbReference>
<evidence type="ECO:0000313" key="5">
    <source>
        <dbReference type="Proteomes" id="UP000617426"/>
    </source>
</evidence>
<proteinExistence type="inferred from homology"/>
<dbReference type="SMART" id="SM00471">
    <property type="entry name" value="HDc"/>
    <property type="match status" value="1"/>
</dbReference>
<gene>
    <name evidence="4" type="ORF">HD592_000956</name>
</gene>
<dbReference type="InterPro" id="IPR006674">
    <property type="entry name" value="HD_domain"/>
</dbReference>
<dbReference type="NCBIfam" id="TIGR01353">
    <property type="entry name" value="dGTP_triPase"/>
    <property type="match status" value="1"/>
</dbReference>
<dbReference type="InterPro" id="IPR003607">
    <property type="entry name" value="HD/PDEase_dom"/>
</dbReference>
<comment type="similarity">
    <text evidence="2">Belongs to the dGTPase family. Type 2 subfamily.</text>
</comment>
<dbReference type="AlphaFoldDB" id="A0A923E1T2"/>
<keyword evidence="5" id="KW-1185">Reference proteome</keyword>
<dbReference type="InterPro" id="IPR006261">
    <property type="entry name" value="dGTPase"/>
</dbReference>
<dbReference type="EMBL" id="JACHMK010000001">
    <property type="protein sequence ID" value="MBB6334391.1"/>
    <property type="molecule type" value="Genomic_DNA"/>
</dbReference>
<dbReference type="Gene3D" id="1.10.3210.10">
    <property type="entry name" value="Hypothetical protein af1432"/>
    <property type="match status" value="1"/>
</dbReference>